<protein>
    <recommendedName>
        <fullName evidence="5">DUF1353 domain-containing protein</fullName>
    </recommendedName>
</protein>
<feature type="compositionally biased region" description="Polar residues" evidence="1">
    <location>
        <begin position="232"/>
        <end position="243"/>
    </location>
</feature>
<feature type="signal peptide" evidence="2">
    <location>
        <begin position="1"/>
        <end position="21"/>
    </location>
</feature>
<feature type="region of interest" description="Disordered" evidence="1">
    <location>
        <begin position="163"/>
        <end position="257"/>
    </location>
</feature>
<proteinExistence type="predicted"/>
<sequence length="257" mass="28946" precursor="true">MYRFAIFQVTILLLASLSVPGCNPDSTPPVTSTGLGQFEGSVVAQWGDDGREMILQQPISFIDSANKRWNAPAGAIVDGASIPSVFWSVIGGPFEGKYRNASVVHDVYCHEMTESWESVHQMFYEACRSGGVDDTQAKMLYYAVYHFGPRWEMVSQADAPAIEQQPGVSVRRDRQGRHMARYQPTPPTNDEVEQIVEFVSEDAPTPTQMRQMDREQLHRRPRRGGARERPSENGQQDQPQQFDPRNGRNVGEQTRQS</sequence>
<evidence type="ECO:0000313" key="3">
    <source>
        <dbReference type="EMBL" id="QDS94434.1"/>
    </source>
</evidence>
<dbReference type="AlphaFoldDB" id="A0A517MHS7"/>
<dbReference type="EMBL" id="CP036262">
    <property type="protein sequence ID" value="QDS94434.1"/>
    <property type="molecule type" value="Genomic_DNA"/>
</dbReference>
<evidence type="ECO:0000256" key="2">
    <source>
        <dbReference type="SAM" id="SignalP"/>
    </source>
</evidence>
<keyword evidence="2" id="KW-0732">Signal</keyword>
<dbReference type="KEGG" id="rml:FF011L_32130"/>
<dbReference type="RefSeq" id="WP_145352466.1">
    <property type="nucleotide sequence ID" value="NZ_CP036262.1"/>
</dbReference>
<gene>
    <name evidence="3" type="ORF">FF011L_32130</name>
</gene>
<evidence type="ECO:0008006" key="5">
    <source>
        <dbReference type="Google" id="ProtNLM"/>
    </source>
</evidence>
<keyword evidence="4" id="KW-1185">Reference proteome</keyword>
<accession>A0A517MHS7</accession>
<reference evidence="3 4" key="1">
    <citation type="submission" date="2019-02" db="EMBL/GenBank/DDBJ databases">
        <title>Deep-cultivation of Planctomycetes and their phenomic and genomic characterization uncovers novel biology.</title>
        <authorList>
            <person name="Wiegand S."/>
            <person name="Jogler M."/>
            <person name="Boedeker C."/>
            <person name="Pinto D."/>
            <person name="Vollmers J."/>
            <person name="Rivas-Marin E."/>
            <person name="Kohn T."/>
            <person name="Peeters S.H."/>
            <person name="Heuer A."/>
            <person name="Rast P."/>
            <person name="Oberbeckmann S."/>
            <person name="Bunk B."/>
            <person name="Jeske O."/>
            <person name="Meyerdierks A."/>
            <person name="Storesund J.E."/>
            <person name="Kallscheuer N."/>
            <person name="Luecker S."/>
            <person name="Lage O.M."/>
            <person name="Pohl T."/>
            <person name="Merkel B.J."/>
            <person name="Hornburger P."/>
            <person name="Mueller R.-W."/>
            <person name="Bruemmer F."/>
            <person name="Labrenz M."/>
            <person name="Spormann A.M."/>
            <person name="Op den Camp H."/>
            <person name="Overmann J."/>
            <person name="Amann R."/>
            <person name="Jetten M.S.M."/>
            <person name="Mascher T."/>
            <person name="Medema M.H."/>
            <person name="Devos D.P."/>
            <person name="Kaster A.-K."/>
            <person name="Ovreas L."/>
            <person name="Rohde M."/>
            <person name="Galperin M.Y."/>
            <person name="Jogler C."/>
        </authorList>
    </citation>
    <scope>NUCLEOTIDE SEQUENCE [LARGE SCALE GENOMIC DNA]</scope>
    <source>
        <strain evidence="3 4">FF011L</strain>
    </source>
</reference>
<dbReference type="OrthoDB" id="7860705at2"/>
<evidence type="ECO:0000256" key="1">
    <source>
        <dbReference type="SAM" id="MobiDB-lite"/>
    </source>
</evidence>
<feature type="chain" id="PRO_5022060393" description="DUF1353 domain-containing protein" evidence="2">
    <location>
        <begin position="22"/>
        <end position="257"/>
    </location>
</feature>
<organism evidence="3 4">
    <name type="scientific">Roseimaritima multifibrata</name>
    <dbReference type="NCBI Taxonomy" id="1930274"/>
    <lineage>
        <taxon>Bacteria</taxon>
        <taxon>Pseudomonadati</taxon>
        <taxon>Planctomycetota</taxon>
        <taxon>Planctomycetia</taxon>
        <taxon>Pirellulales</taxon>
        <taxon>Pirellulaceae</taxon>
        <taxon>Roseimaritima</taxon>
    </lineage>
</organism>
<evidence type="ECO:0000313" key="4">
    <source>
        <dbReference type="Proteomes" id="UP000320672"/>
    </source>
</evidence>
<dbReference type="Proteomes" id="UP000320672">
    <property type="component" value="Chromosome"/>
</dbReference>
<dbReference type="Pfam" id="PF07087">
    <property type="entry name" value="DUF1353"/>
    <property type="match status" value="1"/>
</dbReference>
<name>A0A517MHS7_9BACT</name>
<dbReference type="InterPro" id="IPR010767">
    <property type="entry name" value="Phage_CGC-2007_Cje0229"/>
</dbReference>